<dbReference type="Pfam" id="PF07725">
    <property type="entry name" value="LRR_3"/>
    <property type="match status" value="1"/>
</dbReference>
<dbReference type="Pfam" id="PF01582">
    <property type="entry name" value="TIR"/>
    <property type="match status" value="1"/>
</dbReference>
<organism evidence="9 10">
    <name type="scientific">Hevea brasiliensis</name>
    <name type="common">Para rubber tree</name>
    <name type="synonym">Siphonia brasiliensis</name>
    <dbReference type="NCBI Taxonomy" id="3981"/>
    <lineage>
        <taxon>Eukaryota</taxon>
        <taxon>Viridiplantae</taxon>
        <taxon>Streptophyta</taxon>
        <taxon>Embryophyta</taxon>
        <taxon>Tracheophyta</taxon>
        <taxon>Spermatophyta</taxon>
        <taxon>Magnoliopsida</taxon>
        <taxon>eudicotyledons</taxon>
        <taxon>Gunneridae</taxon>
        <taxon>Pentapetalae</taxon>
        <taxon>rosids</taxon>
        <taxon>fabids</taxon>
        <taxon>Malpighiales</taxon>
        <taxon>Euphorbiaceae</taxon>
        <taxon>Crotonoideae</taxon>
        <taxon>Micrandreae</taxon>
        <taxon>Hevea</taxon>
    </lineage>
</organism>
<dbReference type="Gene3D" id="1.10.8.430">
    <property type="entry name" value="Helical domain of apoptotic protease-activating factors"/>
    <property type="match status" value="1"/>
</dbReference>
<dbReference type="EC" id="3.2.2.6" evidence="1"/>
<keyword evidence="4" id="KW-0378">Hydrolase</keyword>
<dbReference type="Proteomes" id="UP001174677">
    <property type="component" value="Chromosome 16"/>
</dbReference>
<keyword evidence="10" id="KW-1185">Reference proteome</keyword>
<dbReference type="SMART" id="SM00255">
    <property type="entry name" value="TIR"/>
    <property type="match status" value="1"/>
</dbReference>
<comment type="caution">
    <text evidence="9">The sequence shown here is derived from an EMBL/GenBank/DDBJ whole genome shotgun (WGS) entry which is preliminary data.</text>
</comment>
<dbReference type="PRINTS" id="PR00364">
    <property type="entry name" value="DISEASERSIST"/>
</dbReference>
<evidence type="ECO:0000313" key="10">
    <source>
        <dbReference type="Proteomes" id="UP001174677"/>
    </source>
</evidence>
<reference evidence="9" key="1">
    <citation type="journal article" date="2023" name="Plant Biotechnol. J.">
        <title>Chromosome-level wild Hevea brasiliensis genome provides new tools for genomic-assisted breeding and valuable loci to elevate rubber yield.</title>
        <authorList>
            <person name="Cheng H."/>
            <person name="Song X."/>
            <person name="Hu Y."/>
            <person name="Wu T."/>
            <person name="Yang Q."/>
            <person name="An Z."/>
            <person name="Feng S."/>
            <person name="Deng Z."/>
            <person name="Wu W."/>
            <person name="Zeng X."/>
            <person name="Tu M."/>
            <person name="Wang X."/>
            <person name="Huang H."/>
        </authorList>
    </citation>
    <scope>NUCLEOTIDE SEQUENCE</scope>
    <source>
        <strain evidence="9">MT/VB/25A 57/8</strain>
    </source>
</reference>
<dbReference type="InterPro" id="IPR000157">
    <property type="entry name" value="TIR_dom"/>
</dbReference>
<name>A0ABQ9KQ37_HEVBR</name>
<keyword evidence="3" id="KW-0677">Repeat</keyword>
<dbReference type="Gene3D" id="3.40.50.300">
    <property type="entry name" value="P-loop containing nucleotide triphosphate hydrolases"/>
    <property type="match status" value="1"/>
</dbReference>
<dbReference type="Gene3D" id="3.40.50.10140">
    <property type="entry name" value="Toll/interleukin-1 receptor homology (TIR) domain"/>
    <property type="match status" value="1"/>
</dbReference>
<dbReference type="InterPro" id="IPR011713">
    <property type="entry name" value="Leu-rich_rpt_3"/>
</dbReference>
<keyword evidence="2" id="KW-0433">Leucine-rich repeat</keyword>
<dbReference type="Pfam" id="PF20160">
    <property type="entry name" value="C-JID"/>
    <property type="match status" value="1"/>
</dbReference>
<evidence type="ECO:0000259" key="8">
    <source>
        <dbReference type="PROSITE" id="PS50104"/>
    </source>
</evidence>
<dbReference type="SUPFAM" id="SSF52540">
    <property type="entry name" value="P-loop containing nucleoside triphosphate hydrolases"/>
    <property type="match status" value="1"/>
</dbReference>
<dbReference type="Pfam" id="PF23282">
    <property type="entry name" value="WHD_ROQ1"/>
    <property type="match status" value="1"/>
</dbReference>
<evidence type="ECO:0000256" key="6">
    <source>
        <dbReference type="ARBA" id="ARBA00023027"/>
    </source>
</evidence>
<feature type="domain" description="TIR" evidence="8">
    <location>
        <begin position="15"/>
        <end position="182"/>
    </location>
</feature>
<keyword evidence="5" id="KW-0611">Plant defense</keyword>
<dbReference type="SUPFAM" id="SSF46785">
    <property type="entry name" value="Winged helix' DNA-binding domain"/>
    <property type="match status" value="1"/>
</dbReference>
<gene>
    <name evidence="9" type="ORF">P3X46_028238</name>
</gene>
<evidence type="ECO:0000256" key="5">
    <source>
        <dbReference type="ARBA" id="ARBA00022821"/>
    </source>
</evidence>
<accession>A0ABQ9KQ37</accession>
<dbReference type="InterPro" id="IPR042197">
    <property type="entry name" value="Apaf_helical"/>
</dbReference>
<proteinExistence type="predicted"/>
<dbReference type="PANTHER" id="PTHR11017">
    <property type="entry name" value="LEUCINE-RICH REPEAT-CONTAINING PROTEIN"/>
    <property type="match status" value="1"/>
</dbReference>
<protein>
    <recommendedName>
        <fullName evidence="1">ADP-ribosyl cyclase/cyclic ADP-ribose hydrolase</fullName>
        <ecNumber evidence="1">3.2.2.6</ecNumber>
    </recommendedName>
</protein>
<evidence type="ECO:0000256" key="4">
    <source>
        <dbReference type="ARBA" id="ARBA00022801"/>
    </source>
</evidence>
<evidence type="ECO:0000256" key="7">
    <source>
        <dbReference type="ARBA" id="ARBA00047304"/>
    </source>
</evidence>
<dbReference type="Pfam" id="PF00931">
    <property type="entry name" value="NB-ARC"/>
    <property type="match status" value="1"/>
</dbReference>
<dbReference type="Gene3D" id="3.80.10.10">
    <property type="entry name" value="Ribonuclease Inhibitor"/>
    <property type="match status" value="2"/>
</dbReference>
<dbReference type="InterPro" id="IPR027417">
    <property type="entry name" value="P-loop_NTPase"/>
</dbReference>
<dbReference type="InterPro" id="IPR036390">
    <property type="entry name" value="WH_DNA-bd_sf"/>
</dbReference>
<dbReference type="InterPro" id="IPR058192">
    <property type="entry name" value="WHD_ROQ1-like"/>
</dbReference>
<dbReference type="InterPro" id="IPR032675">
    <property type="entry name" value="LRR_dom_sf"/>
</dbReference>
<dbReference type="InterPro" id="IPR044974">
    <property type="entry name" value="Disease_R_plants"/>
</dbReference>
<dbReference type="PANTHER" id="PTHR11017:SF479">
    <property type="entry name" value="DISEASE RESISTANCE PROTEIN (TIR-NBS-LRR CLASS) FAMILY"/>
    <property type="match status" value="1"/>
</dbReference>
<dbReference type="SUPFAM" id="SSF52058">
    <property type="entry name" value="L domain-like"/>
    <property type="match status" value="2"/>
</dbReference>
<dbReference type="InterPro" id="IPR045344">
    <property type="entry name" value="C-JID"/>
</dbReference>
<dbReference type="InterPro" id="IPR002182">
    <property type="entry name" value="NB-ARC"/>
</dbReference>
<dbReference type="InterPro" id="IPR035897">
    <property type="entry name" value="Toll_tir_struct_dom_sf"/>
</dbReference>
<sequence>MAPSSSSSFSTNFKGKYDVFLSFRGEDTRDSFTSHLYAALSGKKILTFMDNTNLTKGEEISKSISKAIEESTLSVIVFSKKYAFSKWCLDEVVKILECKKRNGQMVIPVFYRVDPVHVRNQTGSFEAAFAKHEELLKDKMDKVESWRAALKEAANISGWDSVVTRPDSKLIEEIVGDILKKLYKISPSNSIGLVGIDSRIKQIESLLCMDSSNVLMLGIWGMGGIGKTTLARAIFDRISIQYESCCFLVNVREQLKRCLLVHLQDELLSKILEENIDSRSPCLGVNFLKDRLRRKKVLVVLDDIDNARQLQELLPGLHDLFGPGSRILVTSRDKQVLKSVVDEIYKVEELNHQEALQLFCLNAFKKNCPEIDYVERSRRVVNYAKGNPLALRVLGSTLLGRSEEDWDSALEKLENVRNCEIQNVLRISYDGLDGKEKRMFLDIACFFRGEDRSYVTKILSGCYSSVHYTISTFIDKSLVSVSHNKLQMHDLLQEMGWSIVRNEPELGKRSRLWNSKDVYCVLTKKKGTRAIEGISLDLSTAREMHLESDAFAGMDHLRILKFYMSNSSIGCNDKVHLPRRGLQSLSDELRYLHWHKFPSKSLPSKFSAENLVVLDLPHSNVEQLWTGAQDLMNLKQIGLCYSKYLTKIPDLSQAKNVESINLEGCKSLVELPSSIQYLHKLEYLNVRLCKSLRRLPSRIDSKLLRILDISHCPNVKYCPEVLENVVEFHLCRSGIKELPQSVHKLKALEIVWLIGCSNITKFPLVSMTVRELYLSETSIKEVPSSIEFLTGLEILEMISCNKLLRIPSTISKLKSLEILVLSHCSKLESFPEILEPMDSLACLYLDYCENLKRLPDSIYNLKSLEHLHLSGTAIQELPSSIEHLNCLQELKLDECKKLVSLPSSIHKVSQLRSIYLSYCKSLRALPELPLSLKVLEANGCRAMETFSSNRKSNFMNLSFTNCFKLDQKERSEIIENTHSTVQFLTSKFREYRDQVRILFQGNEIPECFHEQTMGTSLSIQLPPNWHQFQGIAFCIVFASEDPSIVCRISRFKCECHFRSNNKENEDIICNWVCFVDDLHLHEPDQVLLWYDPGIKALQGNGSAKEEDWFNKYSSASFQFYPQRWKKFQKHCKVKKCGVLLL</sequence>
<evidence type="ECO:0000256" key="2">
    <source>
        <dbReference type="ARBA" id="ARBA00022614"/>
    </source>
</evidence>
<evidence type="ECO:0000256" key="3">
    <source>
        <dbReference type="ARBA" id="ARBA00022737"/>
    </source>
</evidence>
<dbReference type="SUPFAM" id="SSF52200">
    <property type="entry name" value="Toll/Interleukin receptor TIR domain"/>
    <property type="match status" value="1"/>
</dbReference>
<keyword evidence="6" id="KW-0520">NAD</keyword>
<evidence type="ECO:0000313" key="9">
    <source>
        <dbReference type="EMBL" id="KAJ9145911.1"/>
    </source>
</evidence>
<dbReference type="PROSITE" id="PS50104">
    <property type="entry name" value="TIR"/>
    <property type="match status" value="1"/>
</dbReference>
<evidence type="ECO:0000256" key="1">
    <source>
        <dbReference type="ARBA" id="ARBA00011982"/>
    </source>
</evidence>
<dbReference type="EMBL" id="JARPOI010000016">
    <property type="protein sequence ID" value="KAJ9145911.1"/>
    <property type="molecule type" value="Genomic_DNA"/>
</dbReference>
<comment type="catalytic activity">
    <reaction evidence="7">
        <text>NAD(+) + H2O = ADP-D-ribose + nicotinamide + H(+)</text>
        <dbReference type="Rhea" id="RHEA:16301"/>
        <dbReference type="ChEBI" id="CHEBI:15377"/>
        <dbReference type="ChEBI" id="CHEBI:15378"/>
        <dbReference type="ChEBI" id="CHEBI:17154"/>
        <dbReference type="ChEBI" id="CHEBI:57540"/>
        <dbReference type="ChEBI" id="CHEBI:57967"/>
        <dbReference type="EC" id="3.2.2.6"/>
    </reaction>
    <physiologicalReaction direction="left-to-right" evidence="7">
        <dbReference type="Rhea" id="RHEA:16302"/>
    </physiologicalReaction>
</comment>